<sequence precursor="true">MLNQKIPLRFRTMLFALIMSCNTALIVSGIIIYLHSASHEHYIRQWLGAFITAWPIVFIAILLIAPMVNKLLNVFVEATEN</sequence>
<feature type="transmembrane region" description="Helical" evidence="1">
    <location>
        <begin position="46"/>
        <end position="65"/>
    </location>
</feature>
<evidence type="ECO:0000313" key="3">
    <source>
        <dbReference type="Proteomes" id="UP000000383"/>
    </source>
</evidence>
<dbReference type="Proteomes" id="UP000000383">
    <property type="component" value="Chromosome"/>
</dbReference>
<gene>
    <name evidence="2" type="ordered locus">M301_2689</name>
</gene>
<dbReference type="InterPro" id="IPR021529">
    <property type="entry name" value="DUF2798"/>
</dbReference>
<evidence type="ECO:0008006" key="4">
    <source>
        <dbReference type="Google" id="ProtNLM"/>
    </source>
</evidence>
<dbReference type="STRING" id="666681.M301_2689"/>
<keyword evidence="1" id="KW-0472">Membrane</keyword>
<organism evidence="2 3">
    <name type="scientific">Methylotenera versatilis (strain 301)</name>
    <dbReference type="NCBI Taxonomy" id="666681"/>
    <lineage>
        <taxon>Bacteria</taxon>
        <taxon>Pseudomonadati</taxon>
        <taxon>Pseudomonadota</taxon>
        <taxon>Betaproteobacteria</taxon>
        <taxon>Nitrosomonadales</taxon>
        <taxon>Methylophilaceae</taxon>
        <taxon>Methylotenera</taxon>
    </lineage>
</organism>
<feature type="transmembrane region" description="Helical" evidence="1">
    <location>
        <begin position="12"/>
        <end position="34"/>
    </location>
</feature>
<keyword evidence="1" id="KW-1133">Transmembrane helix</keyword>
<dbReference type="EMBL" id="CP002056">
    <property type="protein sequence ID" value="ADI31044.1"/>
    <property type="molecule type" value="Genomic_DNA"/>
</dbReference>
<dbReference type="eggNOG" id="ENOG5033AXW">
    <property type="taxonomic scope" value="Bacteria"/>
</dbReference>
<proteinExistence type="predicted"/>
<dbReference type="HOGENOM" id="CLU_173298_2_0_4"/>
<accession>D7DP13</accession>
<evidence type="ECO:0000256" key="1">
    <source>
        <dbReference type="SAM" id="Phobius"/>
    </source>
</evidence>
<protein>
    <recommendedName>
        <fullName evidence="4">DUF2798 domain-containing protein</fullName>
    </recommendedName>
</protein>
<evidence type="ECO:0000313" key="2">
    <source>
        <dbReference type="EMBL" id="ADI31044.1"/>
    </source>
</evidence>
<dbReference type="AlphaFoldDB" id="D7DP13"/>
<keyword evidence="1" id="KW-0812">Transmembrane</keyword>
<name>D7DP13_METV0</name>
<keyword evidence="3" id="KW-1185">Reference proteome</keyword>
<dbReference type="KEGG" id="meh:M301_2689"/>
<dbReference type="Pfam" id="PF11391">
    <property type="entry name" value="DUF2798"/>
    <property type="match status" value="1"/>
</dbReference>
<reference evidence="2 3" key="2">
    <citation type="journal article" date="2011" name="J. Bacteriol.">
        <title>Genomes of three methylotrophs from a single niche uncover genetic and metabolic divergence of Methylophilaceae.</title>
        <authorList>
            <person name="Lapidus A."/>
            <person name="Clum A."/>
            <person name="Labutti K."/>
            <person name="Kaluzhnaya M.G."/>
            <person name="Lim S."/>
            <person name="Beck D.A."/>
            <person name="Glavina Del Rio T."/>
            <person name="Nolan M."/>
            <person name="Mavromatis K."/>
            <person name="Huntemann M."/>
            <person name="Lucas S."/>
            <person name="Lidstrom M.E."/>
            <person name="Ivanova N."/>
            <person name="Chistoserdova L."/>
        </authorList>
    </citation>
    <scope>NUCLEOTIDE SEQUENCE [LARGE SCALE GENOMIC DNA]</scope>
    <source>
        <strain evidence="2 3">301</strain>
    </source>
</reference>
<reference evidence="3" key="1">
    <citation type="submission" date="2010-05" db="EMBL/GenBank/DDBJ databases">
        <title>Complete sequence of Methylotenera sp. 301.</title>
        <authorList>
            <person name="Lucas S."/>
            <person name="Copeland A."/>
            <person name="Lapidus A."/>
            <person name="Cheng J.-F."/>
            <person name="Bruce D."/>
            <person name="Goodwin L."/>
            <person name="Pitluck S."/>
            <person name="Clum A."/>
            <person name="Land M."/>
            <person name="Hauser L."/>
            <person name="Kyrpides N."/>
            <person name="Ivanova N."/>
            <person name="Chistoservova L."/>
            <person name="Kalyuzhnaya M."/>
            <person name="Woyke T."/>
        </authorList>
    </citation>
    <scope>NUCLEOTIDE SEQUENCE [LARGE SCALE GENOMIC DNA]</scope>
    <source>
        <strain evidence="3">301</strain>
    </source>
</reference>